<dbReference type="GO" id="GO:0003899">
    <property type="term" value="F:DNA-directed RNA polymerase activity"/>
    <property type="evidence" value="ECO:0007669"/>
    <property type="project" value="InterPro"/>
</dbReference>
<comment type="subcellular location">
    <subcellularLocation>
        <location evidence="1">Nucleus</location>
        <location evidence="1">Nucleolus</location>
    </subcellularLocation>
</comment>
<feature type="binding site" evidence="9">
    <location>
        <position position="11"/>
    </location>
    <ligand>
        <name>Zn(2+)</name>
        <dbReference type="ChEBI" id="CHEBI:29105"/>
        <label>1</label>
    </ligand>
</feature>
<dbReference type="SMART" id="SM00440">
    <property type="entry name" value="ZnF_C2C2"/>
    <property type="match status" value="1"/>
</dbReference>
<proteinExistence type="inferred from homology"/>
<feature type="non-terminal residue" evidence="13">
    <location>
        <position position="1"/>
    </location>
</feature>
<keyword evidence="11" id="KW-0240">DNA-directed RNA polymerase</keyword>
<dbReference type="PIRSF" id="PIRSF005586">
    <property type="entry name" value="RNApol_RpoM"/>
    <property type="match status" value="1"/>
</dbReference>
<dbReference type="GO" id="GO:0006283">
    <property type="term" value="P:transcription-coupled nucleotide-excision repair"/>
    <property type="evidence" value="ECO:0007669"/>
    <property type="project" value="TreeGrafter"/>
</dbReference>
<feature type="zinc finger region" description="C4-type" evidence="10">
    <location>
        <begin position="8"/>
        <end position="33"/>
    </location>
</feature>
<evidence type="ECO:0000256" key="2">
    <source>
        <dbReference type="ARBA" id="ARBA00011730"/>
    </source>
</evidence>
<reference evidence="13" key="1">
    <citation type="journal article" date="2020" name="Stud. Mycol.">
        <title>101 Dothideomycetes genomes: a test case for predicting lifestyles and emergence of pathogens.</title>
        <authorList>
            <person name="Haridas S."/>
            <person name="Albert R."/>
            <person name="Binder M."/>
            <person name="Bloem J."/>
            <person name="Labutti K."/>
            <person name="Salamov A."/>
            <person name="Andreopoulos B."/>
            <person name="Baker S."/>
            <person name="Barry K."/>
            <person name="Bills G."/>
            <person name="Bluhm B."/>
            <person name="Cannon C."/>
            <person name="Castanera R."/>
            <person name="Culley D."/>
            <person name="Daum C."/>
            <person name="Ezra D."/>
            <person name="Gonzalez J."/>
            <person name="Henrissat B."/>
            <person name="Kuo A."/>
            <person name="Liang C."/>
            <person name="Lipzen A."/>
            <person name="Lutzoni F."/>
            <person name="Magnuson J."/>
            <person name="Mondo S."/>
            <person name="Nolan M."/>
            <person name="Ohm R."/>
            <person name="Pangilinan J."/>
            <person name="Park H.-J."/>
            <person name="Ramirez L."/>
            <person name="Alfaro M."/>
            <person name="Sun H."/>
            <person name="Tritt A."/>
            <person name="Yoshinaga Y."/>
            <person name="Zwiers L.-H."/>
            <person name="Turgeon B."/>
            <person name="Goodwin S."/>
            <person name="Spatafora J."/>
            <person name="Crous P."/>
            <person name="Grigoriev I."/>
        </authorList>
    </citation>
    <scope>NUCLEOTIDE SEQUENCE</scope>
    <source>
        <strain evidence="13">CBS 121410</strain>
    </source>
</reference>
<evidence type="ECO:0000313" key="14">
    <source>
        <dbReference type="Proteomes" id="UP000799776"/>
    </source>
</evidence>
<dbReference type="CDD" id="cd10508">
    <property type="entry name" value="Zn-ribbon_RPB9"/>
    <property type="match status" value="1"/>
</dbReference>
<dbReference type="Pfam" id="PF01096">
    <property type="entry name" value="Zn_ribbon_TFIIS"/>
    <property type="match status" value="1"/>
</dbReference>
<feature type="domain" description="TFIIS-type" evidence="12">
    <location>
        <begin position="72"/>
        <end position="112"/>
    </location>
</feature>
<evidence type="ECO:0000256" key="4">
    <source>
        <dbReference type="ARBA" id="ARBA00022723"/>
    </source>
</evidence>
<keyword evidence="4 9" id="KW-0479">Metal-binding</keyword>
<dbReference type="InterPro" id="IPR001529">
    <property type="entry name" value="Zn_ribbon_RPB9"/>
</dbReference>
<evidence type="ECO:0000313" key="13">
    <source>
        <dbReference type="EMBL" id="KAF2086563.1"/>
    </source>
</evidence>
<comment type="caution">
    <text evidence="13">The sequence shown here is derived from an EMBL/GenBank/DDBJ whole genome shotgun (WGS) entry which is preliminary data.</text>
</comment>
<keyword evidence="6 9" id="KW-0862">Zinc</keyword>
<feature type="non-terminal residue" evidence="13">
    <location>
        <position position="112"/>
    </location>
</feature>
<dbReference type="Gene3D" id="2.20.25.10">
    <property type="match status" value="2"/>
</dbReference>
<dbReference type="PANTHER" id="PTHR11239:SF1">
    <property type="entry name" value="DNA-DIRECTED RNA POLYMERASE II SUBUNIT RPB9"/>
    <property type="match status" value="1"/>
</dbReference>
<dbReference type="GO" id="GO:0005665">
    <property type="term" value="C:RNA polymerase II, core complex"/>
    <property type="evidence" value="ECO:0007669"/>
    <property type="project" value="TreeGrafter"/>
</dbReference>
<dbReference type="GO" id="GO:0008270">
    <property type="term" value="F:zinc ion binding"/>
    <property type="evidence" value="ECO:0007669"/>
    <property type="project" value="UniProtKB-KW"/>
</dbReference>
<dbReference type="InterPro" id="IPR012164">
    <property type="entry name" value="Rpa12/Rpb9/Rpc10/TFS"/>
</dbReference>
<dbReference type="GO" id="GO:0006367">
    <property type="term" value="P:transcription initiation at RNA polymerase II promoter"/>
    <property type="evidence" value="ECO:0007669"/>
    <property type="project" value="TreeGrafter"/>
</dbReference>
<feature type="binding site" evidence="9">
    <location>
        <position position="30"/>
    </location>
    <ligand>
        <name>Zn(2+)</name>
        <dbReference type="ChEBI" id="CHEBI:29105"/>
        <label>1</label>
    </ligand>
</feature>
<dbReference type="OrthoDB" id="282270at2759"/>
<dbReference type="SUPFAM" id="SSF57783">
    <property type="entry name" value="Zinc beta-ribbon"/>
    <property type="match status" value="2"/>
</dbReference>
<evidence type="ECO:0000256" key="3">
    <source>
        <dbReference type="ARBA" id="ARBA00015926"/>
    </source>
</evidence>
<dbReference type="SMART" id="SM00661">
    <property type="entry name" value="RPOL9"/>
    <property type="match status" value="1"/>
</dbReference>
<evidence type="ECO:0000256" key="9">
    <source>
        <dbReference type="PIRSR" id="PIRSR005586-1"/>
    </source>
</evidence>
<evidence type="ECO:0000259" key="12">
    <source>
        <dbReference type="PROSITE" id="PS51133"/>
    </source>
</evidence>
<evidence type="ECO:0000256" key="5">
    <source>
        <dbReference type="ARBA" id="ARBA00022771"/>
    </source>
</evidence>
<comment type="subunit">
    <text evidence="2">Component of the RNA polymerase II (Pol II) complex consisting of 12 subunits.</text>
</comment>
<feature type="binding site" evidence="9">
    <location>
        <position position="76"/>
    </location>
    <ligand>
        <name>Zn(2+)</name>
        <dbReference type="ChEBI" id="CHEBI:29105"/>
        <label>2</label>
    </ligand>
</feature>
<feature type="binding site" evidence="9">
    <location>
        <position position="104"/>
    </location>
    <ligand>
        <name>Zn(2+)</name>
        <dbReference type="ChEBI" id="CHEBI:29105"/>
        <label>2</label>
    </ligand>
</feature>
<keyword evidence="11" id="KW-0804">Transcription</keyword>
<organism evidence="13 14">
    <name type="scientific">Saccharata proteae CBS 121410</name>
    <dbReference type="NCBI Taxonomy" id="1314787"/>
    <lineage>
        <taxon>Eukaryota</taxon>
        <taxon>Fungi</taxon>
        <taxon>Dikarya</taxon>
        <taxon>Ascomycota</taxon>
        <taxon>Pezizomycotina</taxon>
        <taxon>Dothideomycetes</taxon>
        <taxon>Dothideomycetes incertae sedis</taxon>
        <taxon>Botryosphaeriales</taxon>
        <taxon>Saccharataceae</taxon>
        <taxon>Saccharata</taxon>
    </lineage>
</organism>
<feature type="binding site" evidence="9">
    <location>
        <position position="8"/>
    </location>
    <ligand>
        <name>Zn(2+)</name>
        <dbReference type="ChEBI" id="CHEBI:29105"/>
        <label>1</label>
    </ligand>
</feature>
<name>A0A9P4LZ28_9PEZI</name>
<feature type="binding site" evidence="9">
    <location>
        <position position="107"/>
    </location>
    <ligand>
        <name>Zn(2+)</name>
        <dbReference type="ChEBI" id="CHEBI:29105"/>
        <label>2</label>
    </ligand>
</feature>
<dbReference type="InterPro" id="IPR034012">
    <property type="entry name" value="Zn_ribbon_RPB9_C"/>
</dbReference>
<feature type="binding site" evidence="9">
    <location>
        <position position="33"/>
    </location>
    <ligand>
        <name>Zn(2+)</name>
        <dbReference type="ChEBI" id="CHEBI:29105"/>
        <label>1</label>
    </ligand>
</feature>
<dbReference type="GO" id="GO:0005730">
    <property type="term" value="C:nucleolus"/>
    <property type="evidence" value="ECO:0007669"/>
    <property type="project" value="UniProtKB-SubCell"/>
</dbReference>
<gene>
    <name evidence="13" type="ORF">K490DRAFT_2911</name>
</gene>
<keyword evidence="14" id="KW-1185">Reference proteome</keyword>
<dbReference type="GO" id="GO:0003676">
    <property type="term" value="F:nucleic acid binding"/>
    <property type="evidence" value="ECO:0007669"/>
    <property type="project" value="InterPro"/>
</dbReference>
<evidence type="ECO:0000256" key="10">
    <source>
        <dbReference type="PIRSR" id="PIRSR005586-2"/>
    </source>
</evidence>
<evidence type="ECO:0000256" key="11">
    <source>
        <dbReference type="RuleBase" id="RU003474"/>
    </source>
</evidence>
<dbReference type="EMBL" id="ML978724">
    <property type="protein sequence ID" value="KAF2086563.1"/>
    <property type="molecule type" value="Genomic_DNA"/>
</dbReference>
<dbReference type="PROSITE" id="PS51133">
    <property type="entry name" value="ZF_TFIIS_2"/>
    <property type="match status" value="1"/>
</dbReference>
<keyword evidence="5 10" id="KW-0863">Zinc-finger</keyword>
<dbReference type="AlphaFoldDB" id="A0A9P4LZ28"/>
<evidence type="ECO:0000256" key="8">
    <source>
        <dbReference type="ARBA" id="ARBA00042129"/>
    </source>
</evidence>
<accession>A0A9P4LZ28</accession>
<evidence type="ECO:0000256" key="1">
    <source>
        <dbReference type="ARBA" id="ARBA00004604"/>
    </source>
</evidence>
<protein>
    <recommendedName>
        <fullName evidence="3">DNA-directed RNA polymerase II subunit RPB9</fullName>
    </recommendedName>
    <alternativeName>
        <fullName evidence="8">DNA-directed RNA polymerase II subunit 9</fullName>
    </alternativeName>
</protein>
<sequence length="112" mass="12594">KKVQFRFCAECANLLYPDEDKTARQLLFTCKNCGYNEKATTACTYRNVLHNTASETAGVTADLAQDPTLPRSSIPCPACSETEAVFFQSQQRNDLTGMRIWYVCTGCSHIWQ</sequence>
<comment type="similarity">
    <text evidence="11">Belongs to the archaeal rpoM/eukaryotic RPA12/RPB9/RPC11 RNA polymerase family.</text>
</comment>
<dbReference type="InterPro" id="IPR001222">
    <property type="entry name" value="Znf_TFIIS"/>
</dbReference>
<evidence type="ECO:0000256" key="6">
    <source>
        <dbReference type="ARBA" id="ARBA00022833"/>
    </source>
</evidence>
<feature type="binding site" evidence="9">
    <location>
        <position position="79"/>
    </location>
    <ligand>
        <name>Zn(2+)</name>
        <dbReference type="ChEBI" id="CHEBI:29105"/>
        <label>2</label>
    </ligand>
</feature>
<dbReference type="PANTHER" id="PTHR11239">
    <property type="entry name" value="DNA-DIRECTED RNA POLYMERASE"/>
    <property type="match status" value="1"/>
</dbReference>
<dbReference type="Pfam" id="PF02150">
    <property type="entry name" value="Zn_ribbon_RPB9"/>
    <property type="match status" value="1"/>
</dbReference>
<keyword evidence="7" id="KW-0539">Nucleus</keyword>
<dbReference type="GO" id="GO:0001193">
    <property type="term" value="P:maintenance of transcriptional fidelity during transcription elongation by RNA polymerase II"/>
    <property type="evidence" value="ECO:0007669"/>
    <property type="project" value="TreeGrafter"/>
</dbReference>
<dbReference type="Proteomes" id="UP000799776">
    <property type="component" value="Unassembled WGS sequence"/>
</dbReference>
<evidence type="ECO:0000256" key="7">
    <source>
        <dbReference type="ARBA" id="ARBA00023242"/>
    </source>
</evidence>